<dbReference type="GO" id="GO:0010468">
    <property type="term" value="P:regulation of gene expression"/>
    <property type="evidence" value="ECO:0007669"/>
    <property type="project" value="TreeGrafter"/>
</dbReference>
<organism evidence="9 10">
    <name type="scientific">Ancylostoma ceylanicum</name>
    <dbReference type="NCBI Taxonomy" id="53326"/>
    <lineage>
        <taxon>Eukaryota</taxon>
        <taxon>Metazoa</taxon>
        <taxon>Ecdysozoa</taxon>
        <taxon>Nematoda</taxon>
        <taxon>Chromadorea</taxon>
        <taxon>Rhabditida</taxon>
        <taxon>Rhabditina</taxon>
        <taxon>Rhabditomorpha</taxon>
        <taxon>Strongyloidea</taxon>
        <taxon>Ancylostomatidae</taxon>
        <taxon>Ancylostomatinae</taxon>
        <taxon>Ancylostoma</taxon>
    </lineage>
</organism>
<sequence length="368" mass="42496">MQDHLSALLYSNFLSYQIYLERILSILSVNAQSSSGMDLPHEVVYHHHLPVDTEEDMRMMEDQVEAQMDDIEYGGDVGMDGALAEPRAVHQCNICNKIFVSFKGLQQHAVIHTDQKPYQCDICGKSFRFKSNLFEHRSVHTGFTPHSCPYCGKTCRLKGNLKKHLKTHVTSKDELERAWRPFACNRRPAADIPDDAIIVRGTGDPFFTPPSRPRKKKLGLGPDPSAWIDKIRRGEILPGTSLQTKMMRLETVLKNNEFSIEEIFEQARTIAFEKFDCPMCRSQFFSRAECYDHLEIEHPMARIERPLFCEICLKVFADRKSLEQHESYHKRVHLMIDNNEIEFTDPEILLPESCDFEEEDLQGVPVIH</sequence>
<evidence type="ECO:0000313" key="10">
    <source>
        <dbReference type="Proteomes" id="UP000024635"/>
    </source>
</evidence>
<evidence type="ECO:0000256" key="7">
    <source>
        <dbReference type="PROSITE-ProRule" id="PRU00042"/>
    </source>
</evidence>
<comment type="caution">
    <text evidence="9">The sequence shown here is derived from an EMBL/GenBank/DDBJ whole genome shotgun (WGS) entry which is preliminary data.</text>
</comment>
<dbReference type="OrthoDB" id="654211at2759"/>
<protein>
    <recommendedName>
        <fullName evidence="8">C2H2-type domain-containing protein</fullName>
    </recommendedName>
</protein>
<evidence type="ECO:0000313" key="9">
    <source>
        <dbReference type="EMBL" id="EYC36373.1"/>
    </source>
</evidence>
<evidence type="ECO:0000256" key="4">
    <source>
        <dbReference type="ARBA" id="ARBA00022771"/>
    </source>
</evidence>
<reference evidence="10" key="1">
    <citation type="journal article" date="2015" name="Nat. Genet.">
        <title>The genome and transcriptome of the zoonotic hookworm Ancylostoma ceylanicum identify infection-specific gene families.</title>
        <authorList>
            <person name="Schwarz E.M."/>
            <person name="Hu Y."/>
            <person name="Antoshechkin I."/>
            <person name="Miller M.M."/>
            <person name="Sternberg P.W."/>
            <person name="Aroian R.V."/>
        </authorList>
    </citation>
    <scope>NUCLEOTIDE SEQUENCE</scope>
    <source>
        <strain evidence="10">HY135</strain>
    </source>
</reference>
<evidence type="ECO:0000256" key="5">
    <source>
        <dbReference type="ARBA" id="ARBA00022833"/>
    </source>
</evidence>
<dbReference type="Pfam" id="PF00096">
    <property type="entry name" value="zf-C2H2"/>
    <property type="match status" value="3"/>
</dbReference>
<comment type="subcellular location">
    <subcellularLocation>
        <location evidence="1">Nucleus speckle</location>
    </subcellularLocation>
</comment>
<dbReference type="STRING" id="53326.A0A016WBI8"/>
<evidence type="ECO:0000256" key="6">
    <source>
        <dbReference type="ARBA" id="ARBA00023242"/>
    </source>
</evidence>
<feature type="domain" description="C2H2-type" evidence="8">
    <location>
        <begin position="90"/>
        <end position="117"/>
    </location>
</feature>
<dbReference type="AlphaFoldDB" id="A0A016WBI8"/>
<keyword evidence="6" id="KW-0539">Nucleus</keyword>
<gene>
    <name evidence="9" type="primary">Acey_s0902.g2959</name>
    <name evidence="9" type="synonym">Acey-lsy-2</name>
    <name evidence="9" type="ORF">Y032_0902g2959</name>
</gene>
<dbReference type="SUPFAM" id="SSF57667">
    <property type="entry name" value="beta-beta-alpha zinc fingers"/>
    <property type="match status" value="3"/>
</dbReference>
<keyword evidence="2" id="KW-0479">Metal-binding</keyword>
<keyword evidence="5" id="KW-0862">Zinc</keyword>
<dbReference type="PANTHER" id="PTHR16515">
    <property type="entry name" value="PR DOMAIN ZINC FINGER PROTEIN"/>
    <property type="match status" value="1"/>
</dbReference>
<keyword evidence="4 7" id="KW-0863">Zinc-finger</keyword>
<feature type="domain" description="C2H2-type" evidence="8">
    <location>
        <begin position="118"/>
        <end position="145"/>
    </location>
</feature>
<dbReference type="PROSITE" id="PS00028">
    <property type="entry name" value="ZINC_FINGER_C2H2_1"/>
    <property type="match status" value="5"/>
</dbReference>
<dbReference type="Pfam" id="PF12874">
    <property type="entry name" value="zf-met"/>
    <property type="match status" value="1"/>
</dbReference>
<accession>A0A016WBI8</accession>
<dbReference type="GO" id="GO:0016607">
    <property type="term" value="C:nuclear speck"/>
    <property type="evidence" value="ECO:0007669"/>
    <property type="project" value="UniProtKB-SubCell"/>
</dbReference>
<dbReference type="InterPro" id="IPR036236">
    <property type="entry name" value="Znf_C2H2_sf"/>
</dbReference>
<proteinExistence type="predicted"/>
<dbReference type="GO" id="GO:0008270">
    <property type="term" value="F:zinc ion binding"/>
    <property type="evidence" value="ECO:0007669"/>
    <property type="project" value="UniProtKB-KW"/>
</dbReference>
<dbReference type="FunFam" id="3.30.160.60:FF:002484">
    <property type="entry name" value="Protein CBR-LSY-2"/>
    <property type="match status" value="1"/>
</dbReference>
<dbReference type="PROSITE" id="PS50157">
    <property type="entry name" value="ZINC_FINGER_C2H2_2"/>
    <property type="match status" value="4"/>
</dbReference>
<evidence type="ECO:0000256" key="2">
    <source>
        <dbReference type="ARBA" id="ARBA00022723"/>
    </source>
</evidence>
<evidence type="ECO:0000259" key="8">
    <source>
        <dbReference type="PROSITE" id="PS50157"/>
    </source>
</evidence>
<dbReference type="Proteomes" id="UP000024635">
    <property type="component" value="Unassembled WGS sequence"/>
</dbReference>
<dbReference type="Gene3D" id="3.30.160.60">
    <property type="entry name" value="Classic Zinc Finger"/>
    <property type="match status" value="4"/>
</dbReference>
<feature type="domain" description="C2H2-type" evidence="8">
    <location>
        <begin position="307"/>
        <end position="329"/>
    </location>
</feature>
<dbReference type="InterPro" id="IPR013087">
    <property type="entry name" value="Znf_C2H2_type"/>
</dbReference>
<dbReference type="SMART" id="SM00355">
    <property type="entry name" value="ZnF_C2H2"/>
    <property type="match status" value="5"/>
</dbReference>
<feature type="domain" description="C2H2-type" evidence="8">
    <location>
        <begin position="146"/>
        <end position="173"/>
    </location>
</feature>
<keyword evidence="10" id="KW-1185">Reference proteome</keyword>
<name>A0A016WBI8_9BILA</name>
<dbReference type="FunFam" id="3.30.160.60:FF:000065">
    <property type="entry name" value="B-cell CLL/lymphoma 6, member B"/>
    <property type="match status" value="1"/>
</dbReference>
<evidence type="ECO:0000256" key="1">
    <source>
        <dbReference type="ARBA" id="ARBA00004324"/>
    </source>
</evidence>
<evidence type="ECO:0000256" key="3">
    <source>
        <dbReference type="ARBA" id="ARBA00022737"/>
    </source>
</evidence>
<dbReference type="InterPro" id="IPR050331">
    <property type="entry name" value="Zinc_finger"/>
</dbReference>
<dbReference type="EMBL" id="JARK01000502">
    <property type="protein sequence ID" value="EYC36373.1"/>
    <property type="molecule type" value="Genomic_DNA"/>
</dbReference>
<keyword evidence="3" id="KW-0677">Repeat</keyword>
<dbReference type="PANTHER" id="PTHR16515:SF49">
    <property type="entry name" value="GASTRULA ZINC FINGER PROTEIN XLCGF49.1-LIKE-RELATED"/>
    <property type="match status" value="1"/>
</dbReference>